<dbReference type="RefSeq" id="XP_069228744.1">
    <property type="nucleotide sequence ID" value="XM_069374616.1"/>
</dbReference>
<gene>
    <name evidence="1" type="ORF">WHR41_06011</name>
</gene>
<keyword evidence="2" id="KW-1185">Reference proteome</keyword>
<comment type="caution">
    <text evidence="1">The sequence shown here is derived from an EMBL/GenBank/DDBJ whole genome shotgun (WGS) entry which is preliminary data.</text>
</comment>
<dbReference type="CDD" id="cd02970">
    <property type="entry name" value="PRX_like2"/>
    <property type="match status" value="1"/>
</dbReference>
<evidence type="ECO:0000313" key="2">
    <source>
        <dbReference type="Proteomes" id="UP000803884"/>
    </source>
</evidence>
<name>A0AB34KKJ8_9PEZI</name>
<dbReference type="Proteomes" id="UP000803884">
    <property type="component" value="Unassembled WGS sequence"/>
</dbReference>
<organism evidence="1 2">
    <name type="scientific">Cladosporium halotolerans</name>
    <dbReference type="NCBI Taxonomy" id="1052096"/>
    <lineage>
        <taxon>Eukaryota</taxon>
        <taxon>Fungi</taxon>
        <taxon>Dikarya</taxon>
        <taxon>Ascomycota</taxon>
        <taxon>Pezizomycotina</taxon>
        <taxon>Dothideomycetes</taxon>
        <taxon>Dothideomycetidae</taxon>
        <taxon>Cladosporiales</taxon>
        <taxon>Cladosporiaceae</taxon>
        <taxon>Cladosporium</taxon>
    </lineage>
</organism>
<dbReference type="AlphaFoldDB" id="A0AB34KKJ8"/>
<dbReference type="InterPro" id="IPR032801">
    <property type="entry name" value="PXL2A/B/C"/>
</dbReference>
<sequence>MAQEHSEGHPKPDETVLQEAGDLKVLDESGKELPFRDLFNTEGRQVIVFIRHFFCGHCEDYVRQLTKHFPPKDLERIKSSSALAIIGCGEPSVIAGYKQRTGCPFPIYCDPSRALYAKLGMTKSLSLGDRKPEYVQSSVLGGTLKSMSNMVSSGLGFLKGGDYSQNGGEWVFVDGNLEWCHRMQNTRDHAEISELGSVLGFGVMN</sequence>
<dbReference type="PANTHER" id="PTHR28630">
    <property type="match status" value="1"/>
</dbReference>
<dbReference type="EMBL" id="JAAQHG020000018">
    <property type="protein sequence ID" value="KAL1585638.1"/>
    <property type="molecule type" value="Genomic_DNA"/>
</dbReference>
<reference evidence="1 2" key="1">
    <citation type="journal article" date="2020" name="Microbiol. Resour. Announc.">
        <title>Draft Genome Sequence of a Cladosporium Species Isolated from the Mesophotic Ascidian Didemnum maculosum.</title>
        <authorList>
            <person name="Gioti A."/>
            <person name="Siaperas R."/>
            <person name="Nikolaivits E."/>
            <person name="Le Goff G."/>
            <person name="Ouazzani J."/>
            <person name="Kotoulas G."/>
            <person name="Topakas E."/>
        </authorList>
    </citation>
    <scope>NUCLEOTIDE SEQUENCE [LARGE SCALE GENOMIC DNA]</scope>
    <source>
        <strain evidence="1 2">TM138-S3</strain>
    </source>
</reference>
<dbReference type="SUPFAM" id="SSF52833">
    <property type="entry name" value="Thioredoxin-like"/>
    <property type="match status" value="1"/>
</dbReference>
<dbReference type="Gene3D" id="3.40.30.10">
    <property type="entry name" value="Glutaredoxin"/>
    <property type="match status" value="1"/>
</dbReference>
<dbReference type="GeneID" id="96007454"/>
<evidence type="ECO:0008006" key="3">
    <source>
        <dbReference type="Google" id="ProtNLM"/>
    </source>
</evidence>
<protein>
    <recommendedName>
        <fullName evidence="3">AhpC/TSA antioxidant enzyme-domain-containing protein</fullName>
    </recommendedName>
</protein>
<accession>A0AB34KKJ8</accession>
<dbReference type="Pfam" id="PF13911">
    <property type="entry name" value="AhpC-TSA_2"/>
    <property type="match status" value="1"/>
</dbReference>
<proteinExistence type="predicted"/>
<dbReference type="InterPro" id="IPR036249">
    <property type="entry name" value="Thioredoxin-like_sf"/>
</dbReference>
<evidence type="ECO:0000313" key="1">
    <source>
        <dbReference type="EMBL" id="KAL1585638.1"/>
    </source>
</evidence>
<dbReference type="PANTHER" id="PTHR28630:SF3">
    <property type="entry name" value="PEROXIREDOXIN-LIKE 2C"/>
    <property type="match status" value="1"/>
</dbReference>